<dbReference type="Pfam" id="PF11390">
    <property type="entry name" value="FdsD"/>
    <property type="match status" value="1"/>
</dbReference>
<dbReference type="STRING" id="1293891.TMES_20760"/>
<evidence type="ECO:0000313" key="1">
    <source>
        <dbReference type="EMBL" id="OSQ35559.1"/>
    </source>
</evidence>
<dbReference type="EMBL" id="JFKA01000017">
    <property type="protein sequence ID" value="OSQ35559.1"/>
    <property type="molecule type" value="Genomic_DNA"/>
</dbReference>
<dbReference type="AlphaFoldDB" id="A0A1Y2KV21"/>
<keyword evidence="2" id="KW-1185">Reference proteome</keyword>
<name>A0A1Y2KV21_9PROT</name>
<protein>
    <submittedName>
        <fullName evidence="1">Formate dehydrogenase</fullName>
    </submittedName>
</protein>
<evidence type="ECO:0000313" key="2">
    <source>
        <dbReference type="Proteomes" id="UP000193391"/>
    </source>
</evidence>
<accession>A0A1Y2KV21</accession>
<organism evidence="1 2">
    <name type="scientific">Thalassospira mesophila</name>
    <dbReference type="NCBI Taxonomy" id="1293891"/>
    <lineage>
        <taxon>Bacteria</taxon>
        <taxon>Pseudomonadati</taxon>
        <taxon>Pseudomonadota</taxon>
        <taxon>Alphaproteobacteria</taxon>
        <taxon>Rhodospirillales</taxon>
        <taxon>Thalassospiraceae</taxon>
        <taxon>Thalassospira</taxon>
    </lineage>
</organism>
<dbReference type="RefSeq" id="WP_085586201.1">
    <property type="nucleotide sequence ID" value="NZ_JFKA01000017.1"/>
</dbReference>
<gene>
    <name evidence="1" type="ORF">TMES_20760</name>
</gene>
<reference evidence="1 2" key="1">
    <citation type="submission" date="2014-03" db="EMBL/GenBank/DDBJ databases">
        <title>The draft genome sequence of Thalassospira mesophila JCM 18969.</title>
        <authorList>
            <person name="Lai Q."/>
            <person name="Shao Z."/>
        </authorList>
    </citation>
    <scope>NUCLEOTIDE SEQUENCE [LARGE SCALE GENOMIC DNA]</scope>
    <source>
        <strain evidence="1 2">JCM 18969</strain>
    </source>
</reference>
<proteinExistence type="predicted"/>
<comment type="caution">
    <text evidence="1">The sequence shown here is derived from an EMBL/GenBank/DDBJ whole genome shotgun (WGS) entry which is preliminary data.</text>
</comment>
<dbReference type="InterPro" id="IPR021074">
    <property type="entry name" value="Formate_DH_dsu"/>
</dbReference>
<dbReference type="Proteomes" id="UP000193391">
    <property type="component" value="Unassembled WGS sequence"/>
</dbReference>
<sequence>MTPEKLVYMANQIATFFKSQPPETAVPGIAGHISDFWEPRMRIALFDHIAKGGKGLDQLVIDAAPAIRKVKQPA</sequence>
<dbReference type="OrthoDB" id="7409377at2"/>